<gene>
    <name evidence="2" type="ORF">TCIL3000_0_07630</name>
</gene>
<reference evidence="3" key="1">
    <citation type="submission" date="2011-07" db="EMBL/GenBank/DDBJ databases">
        <title>Divergent evolution of antigenic variation in African trypanosomes.</title>
        <authorList>
            <person name="Jackson A.P."/>
            <person name="Berry A."/>
            <person name="Allison H.C."/>
            <person name="Burton P."/>
            <person name="Anderson J."/>
            <person name="Aslett M."/>
            <person name="Brown R."/>
            <person name="Corton N."/>
            <person name="Harris D."/>
            <person name="Hauser H."/>
            <person name="Gamble J."/>
            <person name="Gilderthorp R."/>
            <person name="McQuillan J."/>
            <person name="Quail M.A."/>
            <person name="Sanders M."/>
            <person name="Van Tonder A."/>
            <person name="Ginger M.L."/>
            <person name="Donelson J.E."/>
            <person name="Field M.C."/>
            <person name="Barry J.D."/>
            <person name="Berriman M."/>
            <person name="Hertz-Fowler C."/>
        </authorList>
    </citation>
    <scope>NUCLEOTIDE SEQUENCE [LARGE SCALE GENOMIC DNA]</scope>
    <source>
        <strain evidence="3">IL3000</strain>
    </source>
</reference>
<evidence type="ECO:0000313" key="3">
    <source>
        <dbReference type="Proteomes" id="UP000000702"/>
    </source>
</evidence>
<feature type="transmembrane region" description="Helical" evidence="1">
    <location>
        <begin position="93"/>
        <end position="115"/>
    </location>
</feature>
<evidence type="ECO:0000256" key="1">
    <source>
        <dbReference type="SAM" id="Phobius"/>
    </source>
</evidence>
<dbReference type="Proteomes" id="UP000000702">
    <property type="component" value="Unassembled WGS sequence"/>
</dbReference>
<keyword evidence="1" id="KW-0472">Membrane</keyword>
<keyword evidence="3" id="KW-1185">Reference proteome</keyword>
<keyword evidence="1" id="KW-1133">Transmembrane helix</keyword>
<dbReference type="EMBL" id="CAEQ01002044">
    <property type="protein sequence ID" value="CCD15752.1"/>
    <property type="molecule type" value="Genomic_DNA"/>
</dbReference>
<proteinExistence type="predicted"/>
<protein>
    <submittedName>
        <fullName evidence="2">WGS project CAEQ00000000 data, annotated contig 296</fullName>
    </submittedName>
</protein>
<accession>F9WEP1</accession>
<organism evidence="2 3">
    <name type="scientific">Trypanosoma congolense (strain IL3000)</name>
    <dbReference type="NCBI Taxonomy" id="1068625"/>
    <lineage>
        <taxon>Eukaryota</taxon>
        <taxon>Discoba</taxon>
        <taxon>Euglenozoa</taxon>
        <taxon>Kinetoplastea</taxon>
        <taxon>Metakinetoplastina</taxon>
        <taxon>Trypanosomatida</taxon>
        <taxon>Trypanosomatidae</taxon>
        <taxon>Trypanosoma</taxon>
        <taxon>Nannomonas</taxon>
    </lineage>
</organism>
<keyword evidence="1" id="KW-0812">Transmembrane</keyword>
<evidence type="ECO:0000313" key="2">
    <source>
        <dbReference type="EMBL" id="CCD15752.1"/>
    </source>
</evidence>
<reference evidence="2 3" key="2">
    <citation type="journal article" date="2012" name="Proc. Natl. Acad. Sci. U.S.A.">
        <title>Antigenic diversity is generated by distinct evolutionary mechanisms in African trypanosome species.</title>
        <authorList>
            <person name="Jackson A.P."/>
            <person name="Berry A."/>
            <person name="Aslett M."/>
            <person name="Allison H.C."/>
            <person name="Burton P."/>
            <person name="Vavrova-Anderson J."/>
            <person name="Brown R."/>
            <person name="Browne H."/>
            <person name="Corton N."/>
            <person name="Hauser H."/>
            <person name="Gamble J."/>
            <person name="Gilderthorp R."/>
            <person name="Marcello L."/>
            <person name="McQuillan J."/>
            <person name="Otto T.D."/>
            <person name="Quail M.A."/>
            <person name="Sanders M.J."/>
            <person name="van Tonder A."/>
            <person name="Ginger M.L."/>
            <person name="Field M.C."/>
            <person name="Barry J.D."/>
            <person name="Hertz-Fowler C."/>
            <person name="Berriman M."/>
        </authorList>
    </citation>
    <scope>NUCLEOTIDE SEQUENCE [LARGE SCALE GENOMIC DNA]</scope>
    <source>
        <strain evidence="2 3">IL3000</strain>
    </source>
</reference>
<sequence length="153" mass="17532">MLYLDEGGWAEKRRGRLFFVKNPSGDREDVLQGVMLSGEMLVVAEPSLVEDRLRRFWVLPRCSVDSSVRCESLALSHSVVLDREPMVRLRRRVLVLIEFLPCLWWVGRVLPLFWYPGYLPPPVRNVWTLGIPVPMGTSVVDHIGDDAPAFWDG</sequence>
<dbReference type="AlphaFoldDB" id="F9WEP1"/>
<dbReference type="VEuPathDB" id="TriTrypDB:TcIL3000_0_07630"/>
<comment type="caution">
    <text evidence="2">The sequence shown here is derived from an EMBL/GenBank/DDBJ whole genome shotgun (WGS) entry which is preliminary data.</text>
</comment>
<name>F9WEP1_TRYCI</name>